<evidence type="ECO:0000256" key="1">
    <source>
        <dbReference type="SAM" id="Coils"/>
    </source>
</evidence>
<feature type="non-terminal residue" evidence="2">
    <location>
        <position position="1"/>
    </location>
</feature>
<evidence type="ECO:0000313" key="2">
    <source>
        <dbReference type="EMBL" id="CAG7826325.1"/>
    </source>
</evidence>
<gene>
    <name evidence="2" type="ORF">AFUS01_LOCUS36382</name>
</gene>
<proteinExistence type="predicted"/>
<comment type="caution">
    <text evidence="2">The sequence shown here is derived from an EMBL/GenBank/DDBJ whole genome shotgun (WGS) entry which is preliminary data.</text>
</comment>
<feature type="non-terminal residue" evidence="2">
    <location>
        <position position="159"/>
    </location>
</feature>
<dbReference type="Proteomes" id="UP000708208">
    <property type="component" value="Unassembled WGS sequence"/>
</dbReference>
<organism evidence="2 3">
    <name type="scientific">Allacma fusca</name>
    <dbReference type="NCBI Taxonomy" id="39272"/>
    <lineage>
        <taxon>Eukaryota</taxon>
        <taxon>Metazoa</taxon>
        <taxon>Ecdysozoa</taxon>
        <taxon>Arthropoda</taxon>
        <taxon>Hexapoda</taxon>
        <taxon>Collembola</taxon>
        <taxon>Symphypleona</taxon>
        <taxon>Sminthuridae</taxon>
        <taxon>Allacma</taxon>
    </lineage>
</organism>
<keyword evidence="3" id="KW-1185">Reference proteome</keyword>
<reference evidence="2" key="1">
    <citation type="submission" date="2021-06" db="EMBL/GenBank/DDBJ databases">
        <authorList>
            <person name="Hodson N. C."/>
            <person name="Mongue J. A."/>
            <person name="Jaron S. K."/>
        </authorList>
    </citation>
    <scope>NUCLEOTIDE SEQUENCE</scope>
</reference>
<name>A0A8J2LQE4_9HEXA</name>
<feature type="coiled-coil region" evidence="1">
    <location>
        <begin position="10"/>
        <end position="44"/>
    </location>
</feature>
<dbReference type="OrthoDB" id="2386367at2759"/>
<accession>A0A8J2LQE4</accession>
<protein>
    <submittedName>
        <fullName evidence="2">Uncharacterized protein</fullName>
    </submittedName>
</protein>
<sequence>LNHTEQLFVTSTLEVDAEESNDELQQTKNRIEVETLEEKNLVEETLRLIDEGDRRIPFDPNLKDVILVVGNTGAETNDTFYDLPGFADTRNASVEIANAWFMKRVADNSERVKLLFIVNYGSVLSGTTRTGFKTFLQQAAKLVKTPAKFKSAISLVATK</sequence>
<dbReference type="AlphaFoldDB" id="A0A8J2LQE4"/>
<dbReference type="EMBL" id="CAJVCH010539390">
    <property type="protein sequence ID" value="CAG7826325.1"/>
    <property type="molecule type" value="Genomic_DNA"/>
</dbReference>
<keyword evidence="1" id="KW-0175">Coiled coil</keyword>
<evidence type="ECO:0000313" key="3">
    <source>
        <dbReference type="Proteomes" id="UP000708208"/>
    </source>
</evidence>